<dbReference type="Proteomes" id="UP000054564">
    <property type="component" value="Unassembled WGS sequence"/>
</dbReference>
<keyword evidence="4" id="KW-1185">Reference proteome</keyword>
<feature type="domain" description="CxC1-like cysteine cluster associated with KDZ transposases" evidence="2">
    <location>
        <begin position="127"/>
        <end position="225"/>
    </location>
</feature>
<comment type="caution">
    <text evidence="3">The sequence shown here is derived from an EMBL/GenBank/DDBJ whole genome shotgun (WGS) entry which is preliminary data.</text>
</comment>
<protein>
    <recommendedName>
        <fullName evidence="2">CxC1-like cysteine cluster associated with KDZ transposases domain-containing protein</fullName>
    </recommendedName>
</protein>
<feature type="region of interest" description="Disordered" evidence="1">
    <location>
        <begin position="1"/>
        <end position="54"/>
    </location>
</feature>
<dbReference type="InterPro" id="IPR041320">
    <property type="entry name" value="CxC1"/>
</dbReference>
<name>A0A0L0VHY6_9BASI</name>
<dbReference type="PANTHER" id="PTHR33096:SF1">
    <property type="entry name" value="CXC1-LIKE CYSTEINE CLUSTER ASSOCIATED WITH KDZ TRANSPOSASES DOMAIN-CONTAINING PROTEIN"/>
    <property type="match status" value="1"/>
</dbReference>
<dbReference type="Pfam" id="PF18802">
    <property type="entry name" value="CxC1"/>
    <property type="match status" value="1"/>
</dbReference>
<evidence type="ECO:0000313" key="4">
    <source>
        <dbReference type="Proteomes" id="UP000054564"/>
    </source>
</evidence>
<evidence type="ECO:0000256" key="1">
    <source>
        <dbReference type="SAM" id="MobiDB-lite"/>
    </source>
</evidence>
<dbReference type="InterPro" id="IPR040521">
    <property type="entry name" value="KDZ"/>
</dbReference>
<dbReference type="Pfam" id="PF18758">
    <property type="entry name" value="KDZ"/>
    <property type="match status" value="1"/>
</dbReference>
<accession>A0A0L0VHY6</accession>
<sequence length="960" mass="111460">MRGYQGEGGKKQRRTKKPRTQQGIALIAEVERGSQDFASTLQPQTAPPPEQNTLTTNDLQQEHEYHPIENNNHETEALPIDHRVRELQAYLESEDYRLKKILEEKHWEEVYEQMFSKFYECAAQTSNWGDITKWNHDWKPGCACRKTRTRPVVLVDILTRTQDQVSFCECQPDQVRLIQMGYIGGTPKFPGTAFSIRLLRLHHFLWKRTAVTMSPFSKSIDEFLDACNPLILVSNESGGSEPSYQTREWRRTMSSAVDAFREMLRREQLITELMMNMKPLDKLAAICPKCFGPYVGGKREDEAHHHVCMDANFQQRRHLKATSVELPLCIKTPSLFVGPEEVSNMAQEMIGETQAGSDNDVADRCTQQHTAADDVRNGKTWKACDETGLFGMACRHDQILQLINIVQSGEKAHFPMTMIKKLIEHTKEGEGYNKKLAFLYDIGCNIEKGIIRRNQFPEHLESNLLSFGTSVFHAYVHQWSCQLRYNPRLNDGWGMSDGEGMERIWSFLSPLIRPLRYATKNHRLVALNIRSSHHNEMGRIYAVKLLFQRGKHIEEEKKKSNEILLALSQEFGHTLDYLKGQWIRQKEVQLSVMENETEKETLKRIEELVELEDKLRETNREVEEIRQTRRRNRTLAQRRLLDQFPETRNFLEGEINALIVELGSDNFRNLPGASDSESKALMKLRVSKSNLYEAKVGVIEMQKKWDRGGSGTRVQDRYKKQMNTKIKLLKKKWFAYDNRAQNYNSEFEPRVPLDTPTLEEVKSFMVGDSFWNMGPLSHPDEPWAVDLNVQRGIEAYLSLTHCEDELHLIAREARQAVKWGICQAEELDQLYFSLYNEPQAMDVLTAMQLRLKNIAVDHGFSKMVLQSIFCNLAKSRCRLWMSWNLNCVHLLSWSKRYVELNPDPDEDLLDQWRLHIAKTKGMWARLVAGEPIIMEVEDQADHEEEEILDQEAIHYAEDNP</sequence>
<organism evidence="3 4">
    <name type="scientific">Puccinia striiformis f. sp. tritici PST-78</name>
    <dbReference type="NCBI Taxonomy" id="1165861"/>
    <lineage>
        <taxon>Eukaryota</taxon>
        <taxon>Fungi</taxon>
        <taxon>Dikarya</taxon>
        <taxon>Basidiomycota</taxon>
        <taxon>Pucciniomycotina</taxon>
        <taxon>Pucciniomycetes</taxon>
        <taxon>Pucciniales</taxon>
        <taxon>Pucciniaceae</taxon>
        <taxon>Puccinia</taxon>
    </lineage>
</organism>
<evidence type="ECO:0000313" key="3">
    <source>
        <dbReference type="EMBL" id="KNE98589.1"/>
    </source>
</evidence>
<gene>
    <name evidence="3" type="ORF">PSTG_08140</name>
</gene>
<reference evidence="4" key="1">
    <citation type="submission" date="2014-03" db="EMBL/GenBank/DDBJ databases">
        <title>The Genome Sequence of Puccinia striiformis f. sp. tritici PST-78.</title>
        <authorList>
            <consortium name="The Broad Institute Genome Sequencing Platform"/>
            <person name="Cuomo C."/>
            <person name="Hulbert S."/>
            <person name="Chen X."/>
            <person name="Walker B."/>
            <person name="Young S.K."/>
            <person name="Zeng Q."/>
            <person name="Gargeya S."/>
            <person name="Fitzgerald M."/>
            <person name="Haas B."/>
            <person name="Abouelleil A."/>
            <person name="Alvarado L."/>
            <person name="Arachchi H.M."/>
            <person name="Berlin A.M."/>
            <person name="Chapman S.B."/>
            <person name="Goldberg J."/>
            <person name="Griggs A."/>
            <person name="Gujja S."/>
            <person name="Hansen M."/>
            <person name="Howarth C."/>
            <person name="Imamovic A."/>
            <person name="Larimer J."/>
            <person name="McCowan C."/>
            <person name="Montmayeur A."/>
            <person name="Murphy C."/>
            <person name="Neiman D."/>
            <person name="Pearson M."/>
            <person name="Priest M."/>
            <person name="Roberts A."/>
            <person name="Saif S."/>
            <person name="Shea T."/>
            <person name="Sisk P."/>
            <person name="Sykes S."/>
            <person name="Wortman J."/>
            <person name="Nusbaum C."/>
            <person name="Birren B."/>
        </authorList>
    </citation>
    <scope>NUCLEOTIDE SEQUENCE [LARGE SCALE GENOMIC DNA]</scope>
    <source>
        <strain evidence="4">race PST-78</strain>
    </source>
</reference>
<dbReference type="EMBL" id="AJIL01000055">
    <property type="protein sequence ID" value="KNE98589.1"/>
    <property type="molecule type" value="Genomic_DNA"/>
</dbReference>
<dbReference type="AlphaFoldDB" id="A0A0L0VHY6"/>
<proteinExistence type="predicted"/>
<evidence type="ECO:0000259" key="2">
    <source>
        <dbReference type="Pfam" id="PF18802"/>
    </source>
</evidence>
<dbReference type="OrthoDB" id="2500537at2759"/>
<dbReference type="STRING" id="1165861.A0A0L0VHY6"/>
<dbReference type="PANTHER" id="PTHR33096">
    <property type="entry name" value="CXC2 DOMAIN-CONTAINING PROTEIN"/>
    <property type="match status" value="1"/>
</dbReference>